<sequence length="1170" mass="125294">MRHVKTFAGWLALTLSAIVLFVGVFAAVTIWRLSQEPVSLHRLTPYIVDHLNQSMGNTRLAVGDIVLRWRGWDEKFDVGLRQVSIFGPDNQELLNVPEADVVFSSKALFEGVLALRELNLIGPRIRLERSADGKIDIGYVATDTAEDVVALAEDTDQANDVTAPAAQTYEKGRGSSVTIELPGAPEAELDPIPEVTSESPTVERSANSVLQDVFAILSGERTDIPAAAYFESFGIVNADLQVRDEKIGIVWAAPQADIMLSRQAFGIGAEASMLVSAGDISTEVKVTGDYSRETGEVDLAAELGEVQLADLASISDVFEKLRDAYVPVSGKLQATFDPNGELLVASTDLSVGSGIITFPDEMRATYRVSDGQIVTSYVPGRFSIDNVVMNVGDASAKLQGVVLDPFGQWQVNLDASAKDVATNDLDRLWPEGVGYDAREWVVTNLSEGIVHQATLHTELHKGDADDVILDDLGGQMTMSGVTVHYLGEMPSVLNAAGRAEFDETSFSIFVDTGETDGLQVTDASIVFSKLHEPVPSADIEIVAQGSARKALELIEAKPLGFATRLGIDPARIRGDQATRVRLNFPLLRDVTFDDVEVAAASRIENAAIASAFRGMDIADGSFELQVNTKGLELGGTATIGRGTTNINWVETFDDAAAVRSHYKLSGDLDLAVLPDIELDPGPYLNGMAKGDLDIQVASDAVRVVGDIDLADVRISVPTETIGYRKEPGAAASARFDVAVQFDGGGVVDSFAISAPAVEASGSGSWRGDNVMADKWMVELQDTRFRENIGIVGTVRMEEDERVLIDLRGAQFDLRSFIDDEASEEKTPDPEPDAQNYLVTLAADGFLLKGEEPLLNDGKITLRQEGDQRELEITARQLIATPWIVDEDDDGEDRRMDLSDANSGGIGERAERSGGSTEVFLNIEQMVMANGELLADVRGSIHTVGQEWDRLVLNGAFGDRANVFAQVVREDFQTRKVTLTSEDAGRFLRAVDMYDNLLGGRMTIEGTVDESDVSQPFTGQASIDEFRVVNAPIAARVLSAASLTGLGDVLQGNGISFNALNGDFTYVNDVLSLSKVAANGAAVGVTANGSIDLAKSEIRLAGSIVPVYALNSALGAIPLLGDILVGEEGGGIFAPTYTIEGDLDEPSITVNPLSTFVPGVFRNLITGAEPG</sequence>
<organism evidence="3 4">
    <name type="scientific">Thalassospira profundimaris</name>
    <dbReference type="NCBI Taxonomy" id="502049"/>
    <lineage>
        <taxon>Bacteria</taxon>
        <taxon>Pseudomonadati</taxon>
        <taxon>Pseudomonadota</taxon>
        <taxon>Alphaproteobacteria</taxon>
        <taxon>Rhodospirillales</taxon>
        <taxon>Thalassospiraceae</taxon>
        <taxon>Thalassospira</taxon>
    </lineage>
</organism>
<feature type="domain" description="YhdP central" evidence="2">
    <location>
        <begin position="385"/>
        <end position="1147"/>
    </location>
</feature>
<evidence type="ECO:0000256" key="1">
    <source>
        <dbReference type="SAM" id="MobiDB-lite"/>
    </source>
</evidence>
<protein>
    <recommendedName>
        <fullName evidence="2">YhdP central domain-containing protein</fullName>
    </recommendedName>
</protein>
<dbReference type="RefSeq" id="WP_062957404.1">
    <property type="nucleotide sequence ID" value="NZ_JPWB01000006.1"/>
</dbReference>
<gene>
    <name evidence="3" type="ORF">TH6_14895</name>
</gene>
<dbReference type="EMBL" id="JPWB01000006">
    <property type="protein sequence ID" value="RCK21059.1"/>
    <property type="molecule type" value="Genomic_DNA"/>
</dbReference>
<dbReference type="AlphaFoldDB" id="A0A367V7R0"/>
<dbReference type="InterPro" id="IPR025263">
    <property type="entry name" value="YhdP_central"/>
</dbReference>
<dbReference type="Proteomes" id="UP000253061">
    <property type="component" value="Unassembled WGS sequence"/>
</dbReference>
<accession>A0A367V7R0</accession>
<feature type="region of interest" description="Disordered" evidence="1">
    <location>
        <begin position="888"/>
        <end position="912"/>
    </location>
</feature>
<evidence type="ECO:0000313" key="4">
    <source>
        <dbReference type="Proteomes" id="UP000253061"/>
    </source>
</evidence>
<proteinExistence type="predicted"/>
<evidence type="ECO:0000313" key="3">
    <source>
        <dbReference type="EMBL" id="RCK21059.1"/>
    </source>
</evidence>
<dbReference type="Pfam" id="PF13116">
    <property type="entry name" value="YhdP"/>
    <property type="match status" value="1"/>
</dbReference>
<evidence type="ECO:0000259" key="2">
    <source>
        <dbReference type="Pfam" id="PF13116"/>
    </source>
</evidence>
<name>A0A367V7R0_9PROT</name>
<reference evidence="3 4" key="1">
    <citation type="submission" date="2014-07" db="EMBL/GenBank/DDBJ databases">
        <title>Draft genome sequence of Thalassospira profundimaris R8-17.</title>
        <authorList>
            <person name="Lai Q."/>
            <person name="Shao Z."/>
        </authorList>
    </citation>
    <scope>NUCLEOTIDE SEQUENCE [LARGE SCALE GENOMIC DNA]</scope>
    <source>
        <strain evidence="3 4">R8-17</strain>
    </source>
</reference>
<comment type="caution">
    <text evidence="3">The sequence shown here is derived from an EMBL/GenBank/DDBJ whole genome shotgun (WGS) entry which is preliminary data.</text>
</comment>